<keyword evidence="5" id="KW-1185">Reference proteome</keyword>
<reference evidence="4 5" key="1">
    <citation type="submission" date="2017-09" db="EMBL/GenBank/DDBJ databases">
        <title>Complete genome sequence of Verrucomicrobial strain HZ-65, isolated from freshwater.</title>
        <authorList>
            <person name="Choi A."/>
        </authorList>
    </citation>
    <scope>NUCLEOTIDE SEQUENCE [LARGE SCALE GENOMIC DNA]</scope>
    <source>
        <strain evidence="4 5">HZ-65</strain>
    </source>
</reference>
<dbReference type="Proteomes" id="UP000217265">
    <property type="component" value="Chromosome"/>
</dbReference>
<comment type="caution">
    <text evidence="2">Lacks conserved residue(s) required for the propagation of feature annotation.</text>
</comment>
<sequence length="358" mass="37317">MLVSKKILIADDDRGASAVLAARLRGLGCEVLPVAVSLEEACGIAVRELPSVVLVSMTSIDGASGGLTAVRGRFAMPVVFIAPNAGMGASLGLEPLDYVVRGGSERELQLVLVAVLGRVAGEARVQEVESKLIAEQAFGDLGRVAGSVAHKFNNVLMAVTSGVTLVRLDLPENSAAEGSLKKMEDAVERGAELCRQLLTGVKREGGTLMPVAVATETAGTSLAAAGANPLAPAAKRPGARGAVLIVDDDESVRALARWVVEKAGYPAVAARDGDEALEKFRADPGSFGLVLLDLTMPRMSGEEVLVGLRSIRPGVRVVIITGYGEESVREGEREGIAGFLQKPFSPDALRAMLQRCAE</sequence>
<dbReference type="InterPro" id="IPR011006">
    <property type="entry name" value="CheY-like_superfamily"/>
</dbReference>
<dbReference type="PROSITE" id="PS50110">
    <property type="entry name" value="RESPONSE_REGULATORY"/>
    <property type="match status" value="2"/>
</dbReference>
<keyword evidence="1 2" id="KW-0597">Phosphoprotein</keyword>
<dbReference type="InterPro" id="IPR050595">
    <property type="entry name" value="Bact_response_regulator"/>
</dbReference>
<dbReference type="PANTHER" id="PTHR44591:SF3">
    <property type="entry name" value="RESPONSE REGULATORY DOMAIN-CONTAINING PROTEIN"/>
    <property type="match status" value="1"/>
</dbReference>
<dbReference type="Gene3D" id="1.10.287.130">
    <property type="match status" value="1"/>
</dbReference>
<name>A0A290QKM0_9BACT</name>
<proteinExistence type="predicted"/>
<organism evidence="4 5">
    <name type="scientific">Nibricoccus aquaticus</name>
    <dbReference type="NCBI Taxonomy" id="2576891"/>
    <lineage>
        <taxon>Bacteria</taxon>
        <taxon>Pseudomonadati</taxon>
        <taxon>Verrucomicrobiota</taxon>
        <taxon>Opitutia</taxon>
        <taxon>Opitutales</taxon>
        <taxon>Opitutaceae</taxon>
        <taxon>Nibricoccus</taxon>
    </lineage>
</organism>
<gene>
    <name evidence="4" type="ORF">CMV30_13455</name>
</gene>
<dbReference type="Gene3D" id="3.40.50.2300">
    <property type="match status" value="2"/>
</dbReference>
<accession>A0A290QKM0</accession>
<protein>
    <recommendedName>
        <fullName evidence="3">Response regulatory domain-containing protein</fullName>
    </recommendedName>
</protein>
<dbReference type="PANTHER" id="PTHR44591">
    <property type="entry name" value="STRESS RESPONSE REGULATOR PROTEIN 1"/>
    <property type="match status" value="1"/>
</dbReference>
<dbReference type="Pfam" id="PF00072">
    <property type="entry name" value="Response_reg"/>
    <property type="match status" value="1"/>
</dbReference>
<evidence type="ECO:0000313" key="4">
    <source>
        <dbReference type="EMBL" id="ATC64891.1"/>
    </source>
</evidence>
<dbReference type="InterPro" id="IPR001789">
    <property type="entry name" value="Sig_transdc_resp-reg_receiver"/>
</dbReference>
<feature type="modified residue" description="4-aspartylphosphate" evidence="2">
    <location>
        <position position="293"/>
    </location>
</feature>
<dbReference type="EMBL" id="CP023344">
    <property type="protein sequence ID" value="ATC64891.1"/>
    <property type="molecule type" value="Genomic_DNA"/>
</dbReference>
<dbReference type="KEGG" id="vbh:CMV30_13455"/>
<evidence type="ECO:0000256" key="2">
    <source>
        <dbReference type="PROSITE-ProRule" id="PRU00169"/>
    </source>
</evidence>
<evidence type="ECO:0000313" key="5">
    <source>
        <dbReference type="Proteomes" id="UP000217265"/>
    </source>
</evidence>
<evidence type="ECO:0000256" key="1">
    <source>
        <dbReference type="ARBA" id="ARBA00022553"/>
    </source>
</evidence>
<dbReference type="GO" id="GO:0000160">
    <property type="term" value="P:phosphorelay signal transduction system"/>
    <property type="evidence" value="ECO:0007669"/>
    <property type="project" value="InterPro"/>
</dbReference>
<dbReference type="AlphaFoldDB" id="A0A290QKM0"/>
<feature type="domain" description="Response regulatory" evidence="3">
    <location>
        <begin position="6"/>
        <end position="116"/>
    </location>
</feature>
<evidence type="ECO:0000259" key="3">
    <source>
        <dbReference type="PROSITE" id="PS50110"/>
    </source>
</evidence>
<dbReference type="SUPFAM" id="SSF52172">
    <property type="entry name" value="CheY-like"/>
    <property type="match status" value="2"/>
</dbReference>
<feature type="domain" description="Response regulatory" evidence="3">
    <location>
        <begin position="242"/>
        <end position="357"/>
    </location>
</feature>
<dbReference type="SMART" id="SM00448">
    <property type="entry name" value="REC"/>
    <property type="match status" value="2"/>
</dbReference>
<dbReference type="CDD" id="cd00156">
    <property type="entry name" value="REC"/>
    <property type="match status" value="1"/>
</dbReference>